<keyword evidence="3" id="KW-1185">Reference proteome</keyword>
<dbReference type="Gene3D" id="1.10.10.10">
    <property type="entry name" value="Winged helix-like DNA-binding domain superfamily/Winged helix DNA-binding domain"/>
    <property type="match status" value="1"/>
</dbReference>
<dbReference type="Pfam" id="PF07453">
    <property type="entry name" value="NUMOD1"/>
    <property type="match status" value="1"/>
</dbReference>
<dbReference type="InterPro" id="IPR003615">
    <property type="entry name" value="HNH_nuc"/>
</dbReference>
<proteinExistence type="predicted"/>
<reference evidence="2 3" key="1">
    <citation type="submission" date="2017-10" db="EMBL/GenBank/DDBJ databases">
        <title>Antibacterial composition for extension of chilled fish shelf life and decreasing of risk of food-borne infections, bacteriophage strains for its preparation.</title>
        <authorList>
            <person name="Zulkarneev E.R."/>
            <person name="Aleshkin A.V."/>
            <person name="Rubalsky O.V."/>
            <person name="Kiseleva I.A."/>
            <person name="Rubalskii E.O."/>
            <person name="Lebedev S.N."/>
        </authorList>
    </citation>
    <scope>NUCLEOTIDE SEQUENCE [LARGE SCALE GENOMIC DNA]</scope>
</reference>
<name>A0A2H4YG39_9CAUD</name>
<gene>
    <name evidence="2" type="ORF">Cf1_00266</name>
</gene>
<dbReference type="Proteomes" id="UP000240395">
    <property type="component" value="Segment"/>
</dbReference>
<dbReference type="SUPFAM" id="SSF64496">
    <property type="entry name" value="DNA-binding domain of intron-encoded endonucleases"/>
    <property type="match status" value="1"/>
</dbReference>
<dbReference type="SMART" id="SM00497">
    <property type="entry name" value="IENR1"/>
    <property type="match status" value="1"/>
</dbReference>
<sequence length="241" mass="27635">MNYQKIYDSLVERRKASPFIGYTENHHIIPKCMGGSDDKENLVALSAREHFVAHLLLCKIHEGHFGLASAMVLMTTDKANNRLNNRLYELHRKLFSKNNSMFFKEYWKNNPHPRGMSGKHHTEECKRQISKSCKASIATIKIHQFSLDGEFIKTFNSMSEAAESVSGSVSNIKYCAEGCFQYAYGFRWSYSLIPNFDKIKPRNYKGARGKICVNNGFKNKLIESSEPIPDGWVRGRVKVNK</sequence>
<organism evidence="2 3">
    <name type="scientific">Citrobacter phage CF1 ERZ-2017</name>
    <dbReference type="NCBI Taxonomy" id="2267236"/>
    <lineage>
        <taxon>Viruses</taxon>
        <taxon>Duplodnaviria</taxon>
        <taxon>Heunggongvirae</taxon>
        <taxon>Uroviricota</taxon>
        <taxon>Caudoviricetes</taxon>
        <taxon>Pantevenvirales</taxon>
        <taxon>Straboviridae</taxon>
        <taxon>Tevenvirinae</taxon>
        <taxon>Moonvirus</taxon>
        <taxon>Moonvirus cf1</taxon>
    </lineage>
</organism>
<dbReference type="InterPro" id="IPR003647">
    <property type="entry name" value="Intron_nuc_1_rpt"/>
</dbReference>
<accession>A0A2H4YG39</accession>
<protein>
    <recommendedName>
        <fullName evidence="1">HNH nuclease domain-containing protein</fullName>
    </recommendedName>
</protein>
<evidence type="ECO:0000313" key="2">
    <source>
        <dbReference type="EMBL" id="AUE23129.1"/>
    </source>
</evidence>
<feature type="domain" description="HNH nuclease" evidence="1">
    <location>
        <begin position="5"/>
        <end position="51"/>
    </location>
</feature>
<evidence type="ECO:0000259" key="1">
    <source>
        <dbReference type="SMART" id="SM00507"/>
    </source>
</evidence>
<dbReference type="InterPro" id="IPR010896">
    <property type="entry name" value="NUMOD1"/>
</dbReference>
<evidence type="ECO:0000313" key="3">
    <source>
        <dbReference type="Proteomes" id="UP000240395"/>
    </source>
</evidence>
<dbReference type="InterPro" id="IPR036388">
    <property type="entry name" value="WH-like_DNA-bd_sf"/>
</dbReference>
<dbReference type="EMBL" id="MG250484">
    <property type="protein sequence ID" value="AUE23129.1"/>
    <property type="molecule type" value="Genomic_DNA"/>
</dbReference>
<dbReference type="CDD" id="cd00085">
    <property type="entry name" value="HNHc"/>
    <property type="match status" value="1"/>
</dbReference>
<dbReference type="SMART" id="SM00507">
    <property type="entry name" value="HNHc"/>
    <property type="match status" value="1"/>
</dbReference>